<dbReference type="InterPro" id="IPR011078">
    <property type="entry name" value="PyrdxlP_homeostasis"/>
</dbReference>
<dbReference type="HAMAP" id="MF_02087">
    <property type="entry name" value="PLP_homeostasis"/>
    <property type="match status" value="1"/>
</dbReference>
<evidence type="ECO:0000259" key="5">
    <source>
        <dbReference type="Pfam" id="PF01168"/>
    </source>
</evidence>
<name>A0A930GW51_9FIRM</name>
<dbReference type="AlphaFoldDB" id="A0A930GW51"/>
<keyword evidence="1 2" id="KW-0663">Pyridoxal phosphate</keyword>
<dbReference type="EMBL" id="JABZRD010000030">
    <property type="protein sequence ID" value="MBF1283079.1"/>
    <property type="molecule type" value="Genomic_DNA"/>
</dbReference>
<dbReference type="NCBIfam" id="TIGR00044">
    <property type="entry name" value="YggS family pyridoxal phosphate-dependent enzyme"/>
    <property type="match status" value="1"/>
</dbReference>
<dbReference type="SUPFAM" id="SSF51419">
    <property type="entry name" value="PLP-binding barrel"/>
    <property type="match status" value="1"/>
</dbReference>
<gene>
    <name evidence="6" type="ORF">HXM93_00895</name>
</gene>
<comment type="function">
    <text evidence="2">Pyridoxal 5'-phosphate (PLP)-binding protein, which is involved in PLP homeostasis.</text>
</comment>
<dbReference type="Pfam" id="PF01168">
    <property type="entry name" value="Ala_racemase_N"/>
    <property type="match status" value="1"/>
</dbReference>
<evidence type="ECO:0000256" key="2">
    <source>
        <dbReference type="HAMAP-Rule" id="MF_02087"/>
    </source>
</evidence>
<dbReference type="PROSITE" id="PS01211">
    <property type="entry name" value="UPF0001"/>
    <property type="match status" value="1"/>
</dbReference>
<evidence type="ECO:0000313" key="6">
    <source>
        <dbReference type="EMBL" id="MBF1283079.1"/>
    </source>
</evidence>
<dbReference type="GO" id="GO:0030170">
    <property type="term" value="F:pyridoxal phosphate binding"/>
    <property type="evidence" value="ECO:0007669"/>
    <property type="project" value="UniProtKB-UniRule"/>
</dbReference>
<comment type="similarity">
    <text evidence="2 4">Belongs to the pyridoxal phosphate-binding protein YggS/PROSC family.</text>
</comment>
<comment type="cofactor">
    <cofactor evidence="3">
        <name>pyridoxal 5'-phosphate</name>
        <dbReference type="ChEBI" id="CHEBI:597326"/>
    </cofactor>
</comment>
<feature type="domain" description="Alanine racemase N-terminal" evidence="5">
    <location>
        <begin position="20"/>
        <end position="243"/>
    </location>
</feature>
<evidence type="ECO:0000256" key="4">
    <source>
        <dbReference type="RuleBase" id="RU004514"/>
    </source>
</evidence>
<dbReference type="InterPro" id="IPR001608">
    <property type="entry name" value="Ala_racemase_N"/>
</dbReference>
<dbReference type="Gene3D" id="3.20.20.10">
    <property type="entry name" value="Alanine racemase"/>
    <property type="match status" value="1"/>
</dbReference>
<evidence type="ECO:0000256" key="3">
    <source>
        <dbReference type="PIRSR" id="PIRSR004848-1"/>
    </source>
</evidence>
<evidence type="ECO:0000313" key="7">
    <source>
        <dbReference type="Proteomes" id="UP000709351"/>
    </source>
</evidence>
<dbReference type="CDD" id="cd00635">
    <property type="entry name" value="PLPDE_III_YBL036c_like"/>
    <property type="match status" value="1"/>
</dbReference>
<protein>
    <recommendedName>
        <fullName evidence="2">Pyridoxal phosphate homeostasis protein</fullName>
        <shortName evidence="2">PLP homeostasis protein</shortName>
    </recommendedName>
</protein>
<dbReference type="PIRSF" id="PIRSF004848">
    <property type="entry name" value="YBL036c_PLPDEIII"/>
    <property type="match status" value="1"/>
</dbReference>
<feature type="modified residue" description="N6-(pyridoxal phosphate)lysine" evidence="2 3">
    <location>
        <position position="45"/>
    </location>
</feature>
<dbReference type="Proteomes" id="UP000709351">
    <property type="component" value="Unassembled WGS sequence"/>
</dbReference>
<reference evidence="6" key="1">
    <citation type="submission" date="2020-04" db="EMBL/GenBank/DDBJ databases">
        <title>Deep metagenomics examines the oral microbiome during advanced dental caries in children, revealing novel taxa and co-occurrences with host molecules.</title>
        <authorList>
            <person name="Baker J.L."/>
            <person name="Morton J.T."/>
            <person name="Dinis M."/>
            <person name="Alvarez R."/>
            <person name="Tran N.C."/>
            <person name="Knight R."/>
            <person name="Edlund A."/>
        </authorList>
    </citation>
    <scope>NUCLEOTIDE SEQUENCE</scope>
    <source>
        <strain evidence="6">JCVI_24_bin.2</strain>
    </source>
</reference>
<dbReference type="PANTHER" id="PTHR10146">
    <property type="entry name" value="PROLINE SYNTHETASE CO-TRANSCRIBED BACTERIAL HOMOLOG PROTEIN"/>
    <property type="match status" value="1"/>
</dbReference>
<sequence>MEFTFRSEREEVMKKEIEIVRENIRLACSRVNRSEKEVLLLGVSKTKPYSAIQEAYSLGIQDFGENKVQEIRDKYELMQEDSLMKDFPPHFHMIGTLQKNKVKYLPGKVVLIHSVDSVSLAEAIDKEFAKKDCIARILIEVNVAKEDSKSGFYIEELEEKVAEMAKLSHIEIRGLMTVAPFTDNPEENRPVFRALRESLSSLQKKFPSLPLMELSMGMSGDYEVAVEEGATIIRVGSFIFGERNYQKL</sequence>
<comment type="caution">
    <text evidence="6">The sequence shown here is derived from an EMBL/GenBank/DDBJ whole genome shotgun (WGS) entry which is preliminary data.</text>
</comment>
<dbReference type="InterPro" id="IPR029066">
    <property type="entry name" value="PLP-binding_barrel"/>
</dbReference>
<dbReference type="FunFam" id="3.20.20.10:FF:000018">
    <property type="entry name" value="Pyridoxal phosphate homeostasis protein"/>
    <property type="match status" value="1"/>
</dbReference>
<proteinExistence type="inferred from homology"/>
<evidence type="ECO:0000256" key="1">
    <source>
        <dbReference type="ARBA" id="ARBA00022898"/>
    </source>
</evidence>
<organism evidence="6 7">
    <name type="scientific">Oribacterium parvum</name>
    <dbReference type="NCBI Taxonomy" id="1501329"/>
    <lineage>
        <taxon>Bacteria</taxon>
        <taxon>Bacillati</taxon>
        <taxon>Bacillota</taxon>
        <taxon>Clostridia</taxon>
        <taxon>Lachnospirales</taxon>
        <taxon>Lachnospiraceae</taxon>
        <taxon>Oribacterium</taxon>
    </lineage>
</organism>
<accession>A0A930GW51</accession>
<dbReference type="PANTHER" id="PTHR10146:SF14">
    <property type="entry name" value="PYRIDOXAL PHOSPHATE HOMEOSTASIS PROTEIN"/>
    <property type="match status" value="1"/>
</dbReference>